<feature type="region of interest" description="Disordered" evidence="1">
    <location>
        <begin position="54"/>
        <end position="73"/>
    </location>
</feature>
<evidence type="ECO:0000256" key="1">
    <source>
        <dbReference type="SAM" id="MobiDB-lite"/>
    </source>
</evidence>
<dbReference type="AlphaFoldDB" id="A8RHQ0"/>
<protein>
    <submittedName>
        <fullName evidence="2">Uncharacterized protein</fullName>
    </submittedName>
</protein>
<reference evidence="2 3" key="1">
    <citation type="submission" date="2007-08" db="EMBL/GenBank/DDBJ databases">
        <authorList>
            <person name="Fulton L."/>
            <person name="Clifton S."/>
            <person name="Fulton B."/>
            <person name="Xu J."/>
            <person name="Minx P."/>
            <person name="Pepin K.H."/>
            <person name="Johnson M."/>
            <person name="Thiruvilangam P."/>
            <person name="Bhonagiri V."/>
            <person name="Nash W.E."/>
            <person name="Mardis E.R."/>
            <person name="Wilson R.K."/>
        </authorList>
    </citation>
    <scope>NUCLEOTIDE SEQUENCE [LARGE SCALE GENOMIC DNA]</scope>
    <source>
        <strain evidence="3">ATCC BAA-613 / DSM 15670 / CCUG 46953 / JCM 12243 / WAL 16351</strain>
    </source>
</reference>
<accession>A8RHQ0</accession>
<comment type="caution">
    <text evidence="2">The sequence shown here is derived from an EMBL/GenBank/DDBJ whole genome shotgun (WGS) entry which is preliminary data.</text>
</comment>
<dbReference type="Proteomes" id="UP000005396">
    <property type="component" value="Unassembled WGS sequence"/>
</dbReference>
<dbReference type="EMBL" id="ABCC02000009">
    <property type="protein sequence ID" value="EDP19037.1"/>
    <property type="molecule type" value="Genomic_DNA"/>
</dbReference>
<organism evidence="2 3">
    <name type="scientific">Enterocloster bolteae (strain ATCC BAA-613 / DSM 15670 / CCUG 46953 / JCM 12243 / WAL 16351)</name>
    <name type="common">Clostridium bolteae</name>
    <dbReference type="NCBI Taxonomy" id="411902"/>
    <lineage>
        <taxon>Bacteria</taxon>
        <taxon>Bacillati</taxon>
        <taxon>Bacillota</taxon>
        <taxon>Clostridia</taxon>
        <taxon>Lachnospirales</taxon>
        <taxon>Lachnospiraceae</taxon>
        <taxon>Enterocloster</taxon>
    </lineage>
</organism>
<sequence length="73" mass="7885">MKNKTLPMSHDKTPAFLCCCLFTDIIAEYVFGGKRYMGRGTRMGEVLASVGEREEAGGDTAAGQVRSKGLRIG</sequence>
<evidence type="ECO:0000313" key="2">
    <source>
        <dbReference type="EMBL" id="EDP19037.1"/>
    </source>
</evidence>
<gene>
    <name evidence="2" type="ORF">CLOBOL_00473</name>
</gene>
<proteinExistence type="predicted"/>
<evidence type="ECO:0000313" key="3">
    <source>
        <dbReference type="Proteomes" id="UP000005396"/>
    </source>
</evidence>
<dbReference type="PaxDb" id="411902-CLOBOL_00473"/>
<name>A8RHQ0_ENTBW</name>
<reference evidence="2 3" key="2">
    <citation type="submission" date="2007-09" db="EMBL/GenBank/DDBJ databases">
        <title>Draft genome sequence of Clostridium bolteae (ATCC BAA-613).</title>
        <authorList>
            <person name="Sudarsanam P."/>
            <person name="Ley R."/>
            <person name="Guruge J."/>
            <person name="Turnbaugh P.J."/>
            <person name="Mahowald M."/>
            <person name="Liep D."/>
            <person name="Gordon J."/>
        </authorList>
    </citation>
    <scope>NUCLEOTIDE SEQUENCE [LARGE SCALE GENOMIC DNA]</scope>
    <source>
        <strain evidence="3">ATCC BAA-613 / DSM 15670 / CCUG 46953 / JCM 12243 / WAL 16351</strain>
    </source>
</reference>
<dbReference type="HOGENOM" id="CLU_2698057_0_0_9"/>